<sequence length="265" mass="29897">MGVFEKKSCFVITGASRGLGRSIAINFAKKARKESVMILLSRDTKALNEVETEIRSCCQDVSVVVCGFDQGDLDERKFQNIFENIFKENKLSIDSFEQAVIVHNAGTLGDNSKYVKDLVNVSELNTHFGVNLTGNILLNSACLNFFTQERFAHRYVINISSLTAIRAFKSFSLYCTVKAARDMFYKVMAEEEPNIRVLNYAPGPCKTDMQIKCRENTSDPEVKQMFESMHNEGNVLECDTSIQKLVQVLETDTFVSGAHIDYYDL</sequence>
<evidence type="ECO:0000256" key="7">
    <source>
        <dbReference type="ARBA" id="ARBA00022857"/>
    </source>
</evidence>
<dbReference type="CDD" id="cd05367">
    <property type="entry name" value="SPR-like_SDR_c"/>
    <property type="match status" value="1"/>
</dbReference>
<protein>
    <recommendedName>
        <fullName evidence="5">Sepiapterin reductase</fullName>
        <ecNumber evidence="4">1.1.1.153</ecNumber>
    </recommendedName>
</protein>
<dbReference type="OrthoDB" id="153074at2759"/>
<comment type="subunit">
    <text evidence="3">Homodimer.</text>
</comment>
<proteinExistence type="inferred from homology"/>
<evidence type="ECO:0000256" key="1">
    <source>
        <dbReference type="ARBA" id="ARBA00004496"/>
    </source>
</evidence>
<dbReference type="InterPro" id="IPR006393">
    <property type="entry name" value="Sepiapterin_red"/>
</dbReference>
<keyword evidence="7" id="KW-0521">NADP</keyword>
<dbReference type="EMBL" id="CACVKT020007264">
    <property type="protein sequence ID" value="CAC5406774.1"/>
    <property type="molecule type" value="Genomic_DNA"/>
</dbReference>
<name>A0A6J8DHZ6_MYTCO</name>
<evidence type="ECO:0000256" key="6">
    <source>
        <dbReference type="ARBA" id="ARBA00022490"/>
    </source>
</evidence>
<dbReference type="Pfam" id="PF00106">
    <property type="entry name" value="adh_short"/>
    <property type="match status" value="1"/>
</dbReference>
<dbReference type="Gene3D" id="3.40.50.720">
    <property type="entry name" value="NAD(P)-binding Rossmann-like Domain"/>
    <property type="match status" value="1"/>
</dbReference>
<dbReference type="SUPFAM" id="SSF51735">
    <property type="entry name" value="NAD(P)-binding Rossmann-fold domains"/>
    <property type="match status" value="1"/>
</dbReference>
<dbReference type="InterPro" id="IPR051721">
    <property type="entry name" value="Biopterin_syn/organic_redct"/>
</dbReference>
<keyword evidence="10" id="KW-1185">Reference proteome</keyword>
<dbReference type="AlphaFoldDB" id="A0A6J8DHZ6"/>
<evidence type="ECO:0000313" key="10">
    <source>
        <dbReference type="Proteomes" id="UP000507470"/>
    </source>
</evidence>
<dbReference type="InterPro" id="IPR002347">
    <property type="entry name" value="SDR_fam"/>
</dbReference>
<dbReference type="InterPro" id="IPR036291">
    <property type="entry name" value="NAD(P)-bd_dom_sf"/>
</dbReference>
<dbReference type="Proteomes" id="UP000507470">
    <property type="component" value="Unassembled WGS sequence"/>
</dbReference>
<evidence type="ECO:0000256" key="2">
    <source>
        <dbReference type="ARBA" id="ARBA00010483"/>
    </source>
</evidence>
<comment type="similarity">
    <text evidence="2">Belongs to the sepiapterin reductase family.</text>
</comment>
<dbReference type="PRINTS" id="PR00081">
    <property type="entry name" value="GDHRDH"/>
</dbReference>
<dbReference type="GO" id="GO:0006729">
    <property type="term" value="P:tetrahydrobiopterin biosynthetic process"/>
    <property type="evidence" value="ECO:0007669"/>
    <property type="project" value="InterPro"/>
</dbReference>
<reference evidence="9 10" key="1">
    <citation type="submission" date="2020-06" db="EMBL/GenBank/DDBJ databases">
        <authorList>
            <person name="Li R."/>
            <person name="Bekaert M."/>
        </authorList>
    </citation>
    <scope>NUCLEOTIDE SEQUENCE [LARGE SCALE GENOMIC DNA]</scope>
    <source>
        <strain evidence="10">wild</strain>
    </source>
</reference>
<evidence type="ECO:0000256" key="5">
    <source>
        <dbReference type="ARBA" id="ARBA00019170"/>
    </source>
</evidence>
<evidence type="ECO:0000313" key="9">
    <source>
        <dbReference type="EMBL" id="CAC5406774.1"/>
    </source>
</evidence>
<evidence type="ECO:0000256" key="4">
    <source>
        <dbReference type="ARBA" id="ARBA00013075"/>
    </source>
</evidence>
<dbReference type="EC" id="1.1.1.153" evidence="4"/>
<dbReference type="GO" id="GO:0005737">
    <property type="term" value="C:cytoplasm"/>
    <property type="evidence" value="ECO:0007669"/>
    <property type="project" value="UniProtKB-SubCell"/>
</dbReference>
<organism evidence="9 10">
    <name type="scientific">Mytilus coruscus</name>
    <name type="common">Sea mussel</name>
    <dbReference type="NCBI Taxonomy" id="42192"/>
    <lineage>
        <taxon>Eukaryota</taxon>
        <taxon>Metazoa</taxon>
        <taxon>Spiralia</taxon>
        <taxon>Lophotrochozoa</taxon>
        <taxon>Mollusca</taxon>
        <taxon>Bivalvia</taxon>
        <taxon>Autobranchia</taxon>
        <taxon>Pteriomorphia</taxon>
        <taxon>Mytilida</taxon>
        <taxon>Mytiloidea</taxon>
        <taxon>Mytilidae</taxon>
        <taxon>Mytilinae</taxon>
        <taxon>Mytilus</taxon>
    </lineage>
</organism>
<evidence type="ECO:0000256" key="8">
    <source>
        <dbReference type="ARBA" id="ARBA00023002"/>
    </source>
</evidence>
<gene>
    <name evidence="9" type="ORF">MCOR_40313</name>
</gene>
<accession>A0A6J8DHZ6</accession>
<evidence type="ECO:0000256" key="3">
    <source>
        <dbReference type="ARBA" id="ARBA00011738"/>
    </source>
</evidence>
<dbReference type="FunFam" id="3.40.50.720:FF:000259">
    <property type="entry name" value="Sepiapterin reductase"/>
    <property type="match status" value="1"/>
</dbReference>
<dbReference type="PANTHER" id="PTHR44085:SF2">
    <property type="entry name" value="SEPIAPTERIN REDUCTASE"/>
    <property type="match status" value="1"/>
</dbReference>
<keyword evidence="6" id="KW-0963">Cytoplasm</keyword>
<keyword evidence="8 9" id="KW-0560">Oxidoreductase</keyword>
<dbReference type="NCBIfam" id="TIGR01500">
    <property type="entry name" value="sepiapter_red"/>
    <property type="match status" value="1"/>
</dbReference>
<comment type="subcellular location">
    <subcellularLocation>
        <location evidence="1">Cytoplasm</location>
    </subcellularLocation>
</comment>
<dbReference type="PANTHER" id="PTHR44085">
    <property type="entry name" value="SEPIAPTERIN REDUCTASE"/>
    <property type="match status" value="1"/>
</dbReference>
<dbReference type="GO" id="GO:0004757">
    <property type="term" value="F:sepiapterin reductase (NADP+) activity"/>
    <property type="evidence" value="ECO:0007669"/>
    <property type="project" value="UniProtKB-EC"/>
</dbReference>